<dbReference type="Proteomes" id="UP000815325">
    <property type="component" value="Unassembled WGS sequence"/>
</dbReference>
<dbReference type="PANTHER" id="PTHR43941">
    <property type="entry name" value="STRUCTURAL MAINTENANCE OF CHROMOSOMES PROTEIN 2"/>
    <property type="match status" value="1"/>
</dbReference>
<feature type="compositionally biased region" description="Gly residues" evidence="2">
    <location>
        <begin position="272"/>
        <end position="281"/>
    </location>
</feature>
<gene>
    <name evidence="4" type="ORF">DUNSADRAFT_18709</name>
</gene>
<evidence type="ECO:0000256" key="1">
    <source>
        <dbReference type="SAM" id="Coils"/>
    </source>
</evidence>
<dbReference type="Pfam" id="PF01465">
    <property type="entry name" value="GRIP"/>
    <property type="match status" value="1"/>
</dbReference>
<keyword evidence="1" id="KW-0175">Coiled coil</keyword>
<feature type="region of interest" description="Disordered" evidence="2">
    <location>
        <begin position="112"/>
        <end position="138"/>
    </location>
</feature>
<dbReference type="SMART" id="SM00755">
    <property type="entry name" value="Grip"/>
    <property type="match status" value="1"/>
</dbReference>
<accession>A0ABQ7FZN3</accession>
<evidence type="ECO:0000259" key="3">
    <source>
        <dbReference type="PROSITE" id="PS50913"/>
    </source>
</evidence>
<evidence type="ECO:0000313" key="4">
    <source>
        <dbReference type="EMBL" id="KAF5827804.1"/>
    </source>
</evidence>
<protein>
    <recommendedName>
        <fullName evidence="3">GRIP domain-containing protein</fullName>
    </recommendedName>
</protein>
<feature type="region of interest" description="Disordered" evidence="2">
    <location>
        <begin position="1"/>
        <end position="31"/>
    </location>
</feature>
<dbReference type="InterPro" id="IPR000237">
    <property type="entry name" value="GRIP_dom"/>
</dbReference>
<feature type="region of interest" description="Disordered" evidence="2">
    <location>
        <begin position="269"/>
        <end position="289"/>
    </location>
</feature>
<proteinExistence type="predicted"/>
<dbReference type="EMBL" id="MU070422">
    <property type="protein sequence ID" value="KAF5827804.1"/>
    <property type="molecule type" value="Genomic_DNA"/>
</dbReference>
<reference evidence="4" key="1">
    <citation type="submission" date="2017-08" db="EMBL/GenBank/DDBJ databases">
        <authorList>
            <person name="Polle J.E."/>
            <person name="Barry K."/>
            <person name="Cushman J."/>
            <person name="Schmutz J."/>
            <person name="Tran D."/>
            <person name="Hathwaick L.T."/>
            <person name="Yim W.C."/>
            <person name="Jenkins J."/>
            <person name="Mckie-Krisberg Z.M."/>
            <person name="Prochnik S."/>
            <person name="Lindquist E."/>
            <person name="Dockter R.B."/>
            <person name="Adam C."/>
            <person name="Molina H."/>
            <person name="Bunkerborg J."/>
            <person name="Jin E."/>
            <person name="Buchheim M."/>
            <person name="Magnuson J."/>
        </authorList>
    </citation>
    <scope>NUCLEOTIDE SEQUENCE</scope>
    <source>
        <strain evidence="4">CCAP 19/18</strain>
    </source>
</reference>
<comment type="caution">
    <text evidence="4">The sequence shown here is derived from an EMBL/GenBank/DDBJ whole genome shotgun (WGS) entry which is preliminary data.</text>
</comment>
<feature type="domain" description="GRIP" evidence="3">
    <location>
        <begin position="559"/>
        <end position="612"/>
    </location>
</feature>
<evidence type="ECO:0000313" key="5">
    <source>
        <dbReference type="Proteomes" id="UP000815325"/>
    </source>
</evidence>
<sequence length="634" mass="65776">MRERRWLPQKESSSKGLARAEAGGAPAKSGLAWNATFSLEEEDEGAAAGAASGAQVLDPTLVADLNRCVQTLESALAASAASARLTHAAEADLSAAEVSAALQAAMASGAAATTTGQGGLPSDQGEEDGASPSAPASSAATAALLAKLQAAEQRASLEQALHSAQAEAAAAKEATKAAEDAVEVLRGEVKRLQHTAQGASAMGRLQDLCLQAEERAHSAERRASVADARCARAENGLKEANAAIKEREKSLSGAQADIKALQAKLAAAESQGCGGGGGGGAAASASHQEDMSKLEKQAAEAHEAQVMAELRVMDDVAAERDQLSAQVFALRERLNEMKSERGSAEHYKNVAESRTRDAEKQIGAEVEQRLSAACANRSLWPLPILSEVAKLEARLAALQNALSAAQSRMEADGQALQSEVRQRTELQQKTAHLEGALLRLEEAAAERAQEAQQNLARLNAQLADTQAEVAHLTAANEELAATAAEAKHQASRAHSAVLLPPPSHTLPGEGGNGKWQVRNAVGGGSLYGVADTQQLAQLRQASSVDQEELEGAPSEGGEGVLGGVDILYLKNVVLKFMEAVTAGRVAERDALLPAVATLLQATPQEFHTLQRVLQNTAPPSVQVLSALGIKLPGF</sequence>
<organism evidence="4 5">
    <name type="scientific">Dunaliella salina</name>
    <name type="common">Green alga</name>
    <name type="synonym">Protococcus salinus</name>
    <dbReference type="NCBI Taxonomy" id="3046"/>
    <lineage>
        <taxon>Eukaryota</taxon>
        <taxon>Viridiplantae</taxon>
        <taxon>Chlorophyta</taxon>
        <taxon>core chlorophytes</taxon>
        <taxon>Chlorophyceae</taxon>
        <taxon>CS clade</taxon>
        <taxon>Chlamydomonadales</taxon>
        <taxon>Dunaliellaceae</taxon>
        <taxon>Dunaliella</taxon>
    </lineage>
</organism>
<dbReference type="PROSITE" id="PS50913">
    <property type="entry name" value="GRIP"/>
    <property type="match status" value="1"/>
</dbReference>
<keyword evidence="5" id="KW-1185">Reference proteome</keyword>
<name>A0ABQ7FZN3_DUNSA</name>
<feature type="coiled-coil region" evidence="1">
    <location>
        <begin position="388"/>
        <end position="489"/>
    </location>
</feature>
<evidence type="ECO:0000256" key="2">
    <source>
        <dbReference type="SAM" id="MobiDB-lite"/>
    </source>
</evidence>
<dbReference type="PANTHER" id="PTHR43941:SF1">
    <property type="entry name" value="STRUCTURAL MAINTENANCE OF CHROMOSOMES PROTEIN 2"/>
    <property type="match status" value="1"/>
</dbReference>